<proteinExistence type="predicted"/>
<dbReference type="AlphaFoldDB" id="A0A3P5X8E3"/>
<sequence length="360" mass="42161">MKREQLREWRRTKDFYCCQCKEQVQLKIGDINIPHFAHRKDTACVADFSEGESKEHLLGKMLLFSFFQTHSSAVQLEPFLKMVSQRPDLLVTTKISKIPIEFQCSIIPTADVISRTDGYRSIDMEPIWILQTPAKFNTLAEGVGVFHFSKFHEQFFMRKSPEELVLLTFNPQTKRFHYFSSLIHVAGKRYIGIHRSLSIHYQTFPFAEPNAPSKDELERYAALFASMRNDFLQSRILLNRRGVRDPFLRKCYELRFLPTNLPSWVGIPVPFADAFQEHDCEWQLAIVYFVRRKGIGFHQLTENLIRKLMDCQENNSERKIQACLAYRNFLLSIGINSSRENVAFNEINIFKLISDRFLAN</sequence>
<name>A0A3P5X8E3_9BACL</name>
<dbReference type="InterPro" id="IPR010330">
    <property type="entry name" value="CoiA_nuc"/>
</dbReference>
<dbReference type="InterPro" id="IPR057253">
    <property type="entry name" value="CoiA-like_N"/>
</dbReference>
<dbReference type="EMBL" id="UXAV01000039">
    <property type="protein sequence ID" value="VDC27499.1"/>
    <property type="molecule type" value="Genomic_DNA"/>
</dbReference>
<evidence type="ECO:0000259" key="1">
    <source>
        <dbReference type="Pfam" id="PF06054"/>
    </source>
</evidence>
<gene>
    <name evidence="3" type="ORF">FILTAD_01612</name>
</gene>
<evidence type="ECO:0000259" key="2">
    <source>
        <dbReference type="Pfam" id="PF25164"/>
    </source>
</evidence>
<organism evidence="3 4">
    <name type="scientific">Filibacter tadaridae</name>
    <dbReference type="NCBI Taxonomy" id="2483811"/>
    <lineage>
        <taxon>Bacteria</taxon>
        <taxon>Bacillati</taxon>
        <taxon>Bacillota</taxon>
        <taxon>Bacilli</taxon>
        <taxon>Bacillales</taxon>
        <taxon>Caryophanaceae</taxon>
        <taxon>Filibacter</taxon>
    </lineage>
</organism>
<keyword evidence="4" id="KW-1185">Reference proteome</keyword>
<protein>
    <submittedName>
        <fullName evidence="3">Competence protein CoiA-like family protein</fullName>
    </submittedName>
</protein>
<evidence type="ECO:0000313" key="4">
    <source>
        <dbReference type="Proteomes" id="UP000270468"/>
    </source>
</evidence>
<dbReference type="Pfam" id="PF25164">
    <property type="entry name" value="CoiA_N"/>
    <property type="match status" value="1"/>
</dbReference>
<reference evidence="3 4" key="1">
    <citation type="submission" date="2018-11" db="EMBL/GenBank/DDBJ databases">
        <authorList>
            <person name="Criscuolo A."/>
        </authorList>
    </citation>
    <scope>NUCLEOTIDE SEQUENCE [LARGE SCALE GENOMIC DNA]</scope>
    <source>
        <strain evidence="3">ATB-66</strain>
    </source>
</reference>
<accession>A0A3P5X8E3</accession>
<feature type="domain" description="Competence protein CoiA-like N-terminal" evidence="2">
    <location>
        <begin position="2"/>
        <end position="45"/>
    </location>
</feature>
<dbReference type="Proteomes" id="UP000270468">
    <property type="component" value="Unassembled WGS sequence"/>
</dbReference>
<dbReference type="Pfam" id="PF06054">
    <property type="entry name" value="CoiA_nuc"/>
    <property type="match status" value="1"/>
</dbReference>
<feature type="domain" description="Competence protein CoiA nuclease-like" evidence="1">
    <location>
        <begin position="52"/>
        <end position="204"/>
    </location>
</feature>
<evidence type="ECO:0000313" key="3">
    <source>
        <dbReference type="EMBL" id="VDC27499.1"/>
    </source>
</evidence>